<dbReference type="PANTHER" id="PTHR48079:SF6">
    <property type="entry name" value="NAD(P)-BINDING DOMAIN-CONTAINING PROTEIN-RELATED"/>
    <property type="match status" value="1"/>
</dbReference>
<accession>A0ABQ3EJU6</accession>
<keyword evidence="3" id="KW-1185">Reference proteome</keyword>
<dbReference type="PANTHER" id="PTHR48079">
    <property type="entry name" value="PROTEIN YEEZ"/>
    <property type="match status" value="1"/>
</dbReference>
<dbReference type="InterPro" id="IPR036291">
    <property type="entry name" value="NAD(P)-bd_dom_sf"/>
</dbReference>
<dbReference type="Gene3D" id="3.40.50.720">
    <property type="entry name" value="NAD(P)-binding Rossmann-like Domain"/>
    <property type="match status" value="1"/>
</dbReference>
<evidence type="ECO:0000259" key="1">
    <source>
        <dbReference type="Pfam" id="PF01370"/>
    </source>
</evidence>
<dbReference type="InterPro" id="IPR001509">
    <property type="entry name" value="Epimerase_deHydtase"/>
</dbReference>
<evidence type="ECO:0000313" key="3">
    <source>
        <dbReference type="Proteomes" id="UP000637980"/>
    </source>
</evidence>
<dbReference type="InterPro" id="IPR051783">
    <property type="entry name" value="NAD(P)-dependent_oxidoreduct"/>
</dbReference>
<gene>
    <name evidence="2" type="ORF">GCM10007094_36000</name>
</gene>
<comment type="caution">
    <text evidence="2">The sequence shown here is derived from an EMBL/GenBank/DDBJ whole genome shotgun (WGS) entry which is preliminary data.</text>
</comment>
<dbReference type="SUPFAM" id="SSF51735">
    <property type="entry name" value="NAD(P)-binding Rossmann-fold domains"/>
    <property type="match status" value="1"/>
</dbReference>
<name>A0ABQ3EJU6_9HYPH</name>
<protein>
    <recommendedName>
        <fullName evidence="1">NAD-dependent epimerase/dehydratase domain-containing protein</fullName>
    </recommendedName>
</protein>
<feature type="domain" description="NAD-dependent epimerase/dehydratase" evidence="1">
    <location>
        <begin position="3"/>
        <end position="80"/>
    </location>
</feature>
<dbReference type="EMBL" id="BMXE01000007">
    <property type="protein sequence ID" value="GHB43376.1"/>
    <property type="molecule type" value="Genomic_DNA"/>
</dbReference>
<reference evidence="3" key="1">
    <citation type="journal article" date="2019" name="Int. J. Syst. Evol. Microbiol.">
        <title>The Global Catalogue of Microorganisms (GCM) 10K type strain sequencing project: providing services to taxonomists for standard genome sequencing and annotation.</title>
        <authorList>
            <consortium name="The Broad Institute Genomics Platform"/>
            <consortium name="The Broad Institute Genome Sequencing Center for Infectious Disease"/>
            <person name="Wu L."/>
            <person name="Ma J."/>
        </authorList>
    </citation>
    <scope>NUCLEOTIDE SEQUENCE [LARGE SCALE GENOMIC DNA]</scope>
    <source>
        <strain evidence="3">KCTC 12861</strain>
    </source>
</reference>
<proteinExistence type="predicted"/>
<dbReference type="Pfam" id="PF01370">
    <property type="entry name" value="Epimerase"/>
    <property type="match status" value="1"/>
</dbReference>
<organism evidence="2 3">
    <name type="scientific">Pseudovibrio japonicus</name>
    <dbReference type="NCBI Taxonomy" id="366534"/>
    <lineage>
        <taxon>Bacteria</taxon>
        <taxon>Pseudomonadati</taxon>
        <taxon>Pseudomonadota</taxon>
        <taxon>Alphaproteobacteria</taxon>
        <taxon>Hyphomicrobiales</taxon>
        <taxon>Stappiaceae</taxon>
        <taxon>Pseudovibrio</taxon>
    </lineage>
</organism>
<evidence type="ECO:0000313" key="2">
    <source>
        <dbReference type="EMBL" id="GHB43376.1"/>
    </source>
</evidence>
<sequence>MRVLVVGGTGFLGGAITDALAEAGHEVSVLMRGHTNRALPQGVEAIAADRYGDLNILQDREFDWAFDTCAFAPDAVRHLLEALGDKLQRYVFISSISAYSTFTKPRLNERDTVPDATQEDLSLARALAPKERSIADSYSASYGPLKRACEQTAEQMLGDKATSLRVGLLIGAGDYMDRLTWWVRRIDQAKTEHPTVPAPAPASRKVQMIDVRDVADFALACAQEARGGIWNVTSQPLYLGDLLQKIIAVTKSPAHLRWIEEEQILEAGIQPWTDLPVMLPSIAADYEHFMNIDTSRAETAGLTCRPLPETLGPLLEWDRTRRAVPLKCGLSAGQETALLKEATEAEL</sequence>
<dbReference type="RefSeq" id="WP_189438183.1">
    <property type="nucleotide sequence ID" value="NZ_BMXE01000007.1"/>
</dbReference>
<dbReference type="Proteomes" id="UP000637980">
    <property type="component" value="Unassembled WGS sequence"/>
</dbReference>